<feature type="transmembrane region" description="Helical" evidence="6">
    <location>
        <begin position="7"/>
        <end position="27"/>
    </location>
</feature>
<comment type="subcellular location">
    <subcellularLocation>
        <location evidence="1">Membrane</location>
        <topology evidence="1">Multi-pass membrane protein</topology>
    </subcellularLocation>
</comment>
<comment type="similarity">
    <text evidence="2">Belongs to the acetate uptake transporter (AceTr) (TC 2.A.96) family.</text>
</comment>
<evidence type="ECO:0000256" key="5">
    <source>
        <dbReference type="ARBA" id="ARBA00023136"/>
    </source>
</evidence>
<dbReference type="AlphaFoldDB" id="A0A377I6V1"/>
<evidence type="ECO:0000256" key="4">
    <source>
        <dbReference type="ARBA" id="ARBA00022989"/>
    </source>
</evidence>
<gene>
    <name evidence="7" type="primary">yaaH</name>
    <name evidence="7" type="ORF">NCTC11296_00816</name>
</gene>
<dbReference type="EMBL" id="UGHK01000001">
    <property type="protein sequence ID" value="STO70901.1"/>
    <property type="molecule type" value="Genomic_DNA"/>
</dbReference>
<dbReference type="InterPro" id="IPR000791">
    <property type="entry name" value="Gpr1/Fun34/SatP-like"/>
</dbReference>
<dbReference type="Proteomes" id="UP000254465">
    <property type="component" value="Unassembled WGS sequence"/>
</dbReference>
<protein>
    <submittedName>
        <fullName evidence="7">Permease</fullName>
    </submittedName>
</protein>
<evidence type="ECO:0000256" key="2">
    <source>
        <dbReference type="ARBA" id="ARBA00005587"/>
    </source>
</evidence>
<evidence type="ECO:0000313" key="8">
    <source>
        <dbReference type="Proteomes" id="UP000254465"/>
    </source>
</evidence>
<dbReference type="GO" id="GO:0016020">
    <property type="term" value="C:membrane"/>
    <property type="evidence" value="ECO:0007669"/>
    <property type="project" value="UniProtKB-SubCell"/>
</dbReference>
<accession>A0A377I6V1</accession>
<evidence type="ECO:0000313" key="7">
    <source>
        <dbReference type="EMBL" id="STO70901.1"/>
    </source>
</evidence>
<keyword evidence="4 6" id="KW-1133">Transmembrane helix</keyword>
<sequence length="71" mass="7889">MKLEYSLTFWGQIIFFFLVLTFYALAIGDGFGLHGLVQMGGCLGLITAFCAFYLAAAEMINENFGREILPI</sequence>
<keyword evidence="5 6" id="KW-0472">Membrane</keyword>
<proteinExistence type="inferred from homology"/>
<dbReference type="Pfam" id="PF01184">
    <property type="entry name" value="Gpr1_Fun34_YaaH"/>
    <property type="match status" value="1"/>
</dbReference>
<feature type="transmembrane region" description="Helical" evidence="6">
    <location>
        <begin position="33"/>
        <end position="56"/>
    </location>
</feature>
<keyword evidence="3 6" id="KW-0812">Transmembrane</keyword>
<organism evidence="7 8">
    <name type="scientific">Avibacterium paragallinarum</name>
    <name type="common">Haemophilus gallinarum</name>
    <dbReference type="NCBI Taxonomy" id="728"/>
    <lineage>
        <taxon>Bacteria</taxon>
        <taxon>Pseudomonadati</taxon>
        <taxon>Pseudomonadota</taxon>
        <taxon>Gammaproteobacteria</taxon>
        <taxon>Pasteurellales</taxon>
        <taxon>Pasteurellaceae</taxon>
        <taxon>Avibacterium</taxon>
    </lineage>
</organism>
<evidence type="ECO:0000256" key="1">
    <source>
        <dbReference type="ARBA" id="ARBA00004141"/>
    </source>
</evidence>
<evidence type="ECO:0000256" key="6">
    <source>
        <dbReference type="SAM" id="Phobius"/>
    </source>
</evidence>
<reference evidence="7 8" key="1">
    <citation type="submission" date="2018-06" db="EMBL/GenBank/DDBJ databases">
        <authorList>
            <consortium name="Pathogen Informatics"/>
            <person name="Doyle S."/>
        </authorList>
    </citation>
    <scope>NUCLEOTIDE SEQUENCE [LARGE SCALE GENOMIC DNA]</scope>
    <source>
        <strain evidence="7 8">NCTC11296</strain>
    </source>
</reference>
<dbReference type="RefSeq" id="WP_017805381.1">
    <property type="nucleotide sequence ID" value="NZ_RQXP01000014.1"/>
</dbReference>
<evidence type="ECO:0000256" key="3">
    <source>
        <dbReference type="ARBA" id="ARBA00022692"/>
    </source>
</evidence>
<name>A0A377I6V1_AVIPA</name>